<evidence type="ECO:0000313" key="3">
    <source>
        <dbReference type="Proteomes" id="UP000199180"/>
    </source>
</evidence>
<evidence type="ECO:0000313" key="2">
    <source>
        <dbReference type="EMBL" id="SET53449.1"/>
    </source>
</evidence>
<evidence type="ECO:0000256" key="1">
    <source>
        <dbReference type="SAM" id="MobiDB-lite"/>
    </source>
</evidence>
<dbReference type="Proteomes" id="UP000199180">
    <property type="component" value="Unassembled WGS sequence"/>
</dbReference>
<feature type="compositionally biased region" description="Low complexity" evidence="1">
    <location>
        <begin position="107"/>
        <end position="132"/>
    </location>
</feature>
<name>A0A1I0F6F7_9RHOB</name>
<reference evidence="2 3" key="1">
    <citation type="submission" date="2016-10" db="EMBL/GenBank/DDBJ databases">
        <authorList>
            <person name="de Groot N.N."/>
        </authorList>
    </citation>
    <scope>NUCLEOTIDE SEQUENCE [LARGE SCALE GENOMIC DNA]</scope>
    <source>
        <strain evidence="2 3">DSM 17862</strain>
    </source>
</reference>
<proteinExistence type="predicted"/>
<feature type="region of interest" description="Disordered" evidence="1">
    <location>
        <begin position="107"/>
        <end position="183"/>
    </location>
</feature>
<gene>
    <name evidence="2" type="ORF">SAMN04489858_10699</name>
</gene>
<feature type="compositionally biased region" description="Polar residues" evidence="1">
    <location>
        <begin position="133"/>
        <end position="145"/>
    </location>
</feature>
<dbReference type="EMBL" id="FOHO01000006">
    <property type="protein sequence ID" value="SET53449.1"/>
    <property type="molecule type" value="Genomic_DNA"/>
</dbReference>
<keyword evidence="3" id="KW-1185">Reference proteome</keyword>
<sequence>MVTSNFWHWLRILHHWKLLEPERERSMFMSTNVSTYYLPLYGAQINALGTEIGADHRSIFVRPITAIGENTVAADPGTAETTAVPDDYERFDNWLASYSAYRRAAAGSDAPAPSQDSAAGASDDSAPAPASDGTTPPTSDAQSAEGSPASQQASQTGQQASAAANGNTNNGGLLGALLGWNRR</sequence>
<accession>A0A1I0F6F7</accession>
<organism evidence="2 3">
    <name type="scientific">Paracoccus homiensis</name>
    <dbReference type="NCBI Taxonomy" id="364199"/>
    <lineage>
        <taxon>Bacteria</taxon>
        <taxon>Pseudomonadati</taxon>
        <taxon>Pseudomonadota</taxon>
        <taxon>Alphaproteobacteria</taxon>
        <taxon>Rhodobacterales</taxon>
        <taxon>Paracoccaceae</taxon>
        <taxon>Paracoccus</taxon>
    </lineage>
</organism>
<dbReference type="AlphaFoldDB" id="A0A1I0F6F7"/>
<feature type="compositionally biased region" description="Low complexity" evidence="1">
    <location>
        <begin position="146"/>
        <end position="183"/>
    </location>
</feature>
<protein>
    <submittedName>
        <fullName evidence="2">Uncharacterized protein</fullName>
    </submittedName>
</protein>